<evidence type="ECO:0000259" key="1">
    <source>
        <dbReference type="SMART" id="SM00471"/>
    </source>
</evidence>
<dbReference type="SMART" id="SM00471">
    <property type="entry name" value="HDc"/>
    <property type="match status" value="1"/>
</dbReference>
<dbReference type="Pfam" id="PF01966">
    <property type="entry name" value="HD"/>
    <property type="match status" value="1"/>
</dbReference>
<dbReference type="CDD" id="cd00077">
    <property type="entry name" value="HDc"/>
    <property type="match status" value="1"/>
</dbReference>
<dbReference type="PANTHER" id="PTHR11373:SF4">
    <property type="entry name" value="DEOXYNUCLEOSIDE TRIPHOSPHATE TRIPHOSPHOHYDROLASE SAMHD1"/>
    <property type="match status" value="1"/>
</dbReference>
<feature type="domain" description="HD/PDEase" evidence="1">
    <location>
        <begin position="46"/>
        <end position="236"/>
    </location>
</feature>
<evidence type="ECO:0000313" key="2">
    <source>
        <dbReference type="EMBL" id="HIU62357.1"/>
    </source>
</evidence>
<comment type="caution">
    <text evidence="2">The sequence shown here is derived from an EMBL/GenBank/DDBJ whole genome shotgun (WGS) entry which is preliminary data.</text>
</comment>
<dbReference type="PANTHER" id="PTHR11373">
    <property type="entry name" value="DEOXYNUCLEOSIDE TRIPHOSPHATE TRIPHOSPHOHYDROLASE"/>
    <property type="match status" value="1"/>
</dbReference>
<gene>
    <name evidence="2" type="ORF">IAB07_01125</name>
</gene>
<accession>A0A9D1MLA2</accession>
<dbReference type="GO" id="GO:0006203">
    <property type="term" value="P:dGTP catabolic process"/>
    <property type="evidence" value="ECO:0007669"/>
    <property type="project" value="TreeGrafter"/>
</dbReference>
<protein>
    <submittedName>
        <fullName evidence="2">HD domain-containing protein</fullName>
    </submittedName>
</protein>
<dbReference type="EMBL" id="DVNJ01000002">
    <property type="protein sequence ID" value="HIU62357.1"/>
    <property type="molecule type" value="Genomic_DNA"/>
</dbReference>
<reference evidence="2" key="1">
    <citation type="submission" date="2020-10" db="EMBL/GenBank/DDBJ databases">
        <authorList>
            <person name="Gilroy R."/>
        </authorList>
    </citation>
    <scope>NUCLEOTIDE SEQUENCE</scope>
    <source>
        <strain evidence="2">9366</strain>
    </source>
</reference>
<dbReference type="Gene3D" id="1.10.3210.10">
    <property type="entry name" value="Hypothetical protein af1432"/>
    <property type="match status" value="1"/>
</dbReference>
<evidence type="ECO:0000313" key="3">
    <source>
        <dbReference type="Proteomes" id="UP000824145"/>
    </source>
</evidence>
<dbReference type="InterPro" id="IPR050135">
    <property type="entry name" value="dGTPase-like"/>
</dbReference>
<name>A0A9D1MLA2_9FIRM</name>
<sequence length="568" mass="66209">MAKLIKDVVHGYVDFEEEFIDIINSSAFQRLRNIRQTSYISLYPSSLHDRFTHSIGVYALGKYAFEHFEENVKADFSIESKDIDWKNKKDIFLKACLLHDIGHAPFSHTGENFYLQKRTNYSPLPIPSIYVDLISCVKNDIFEKDFNNSQLVEDKLAKPHEIMSAIVGIKKFDKFINESYRDLFARMIIGLRYENRNDEKCFEQAIDNSLIQLLNSSVIDVDRLDYLARDRTMTGFESVKIDTERLLANVCLVNMNNVGINKQYTLGYYKNAASVIENVVVAHDSEKKWIQSNAVVLYDSFLVQKCIKGVEKFLSSENNFLFCEDTLGDEGVKIDGRTIRLLCDADIIHLAKQIPSNDYYYEFIEEYFSRSNRKKAIWKTESEFRLMLREIGENERTNFLYWIKELINNLAYNGTSSDEDNIVINQRAEEIIIEECDKKIKNIGNKESATAQKYRDAVLKQFNVFKEFAQANNIEYNFVITFVAPFSSNIDKLTSNDVLIKYKNFGYAKPVGEIIKTYSADEHTRDNQENEKIFFIYYKRNTSTKYISPVNFIKYFCNKIENEFVSPC</sequence>
<dbReference type="InterPro" id="IPR006674">
    <property type="entry name" value="HD_domain"/>
</dbReference>
<reference evidence="2" key="2">
    <citation type="journal article" date="2021" name="PeerJ">
        <title>Extensive microbial diversity within the chicken gut microbiome revealed by metagenomics and culture.</title>
        <authorList>
            <person name="Gilroy R."/>
            <person name="Ravi A."/>
            <person name="Getino M."/>
            <person name="Pursley I."/>
            <person name="Horton D.L."/>
            <person name="Alikhan N.F."/>
            <person name="Baker D."/>
            <person name="Gharbi K."/>
            <person name="Hall N."/>
            <person name="Watson M."/>
            <person name="Adriaenssens E.M."/>
            <person name="Foster-Nyarko E."/>
            <person name="Jarju S."/>
            <person name="Secka A."/>
            <person name="Antonio M."/>
            <person name="Oren A."/>
            <person name="Chaudhuri R.R."/>
            <person name="La Ragione R."/>
            <person name="Hildebrand F."/>
            <person name="Pallen M.J."/>
        </authorList>
    </citation>
    <scope>NUCLEOTIDE SEQUENCE</scope>
    <source>
        <strain evidence="2">9366</strain>
    </source>
</reference>
<dbReference type="GO" id="GO:0008832">
    <property type="term" value="F:dGTPase activity"/>
    <property type="evidence" value="ECO:0007669"/>
    <property type="project" value="TreeGrafter"/>
</dbReference>
<proteinExistence type="predicted"/>
<organism evidence="2 3">
    <name type="scientific">Candidatus Caccalectryoclostridium excrementigallinarum</name>
    <dbReference type="NCBI Taxonomy" id="2840710"/>
    <lineage>
        <taxon>Bacteria</taxon>
        <taxon>Bacillati</taxon>
        <taxon>Bacillota</taxon>
        <taxon>Clostridia</taxon>
        <taxon>Christensenellales</taxon>
        <taxon>Christensenellaceae</taxon>
        <taxon>Christensenellaceae incertae sedis</taxon>
        <taxon>Candidatus Caccalectryoclostridium</taxon>
    </lineage>
</organism>
<dbReference type="AlphaFoldDB" id="A0A9D1MLA2"/>
<dbReference type="SUPFAM" id="SSF109604">
    <property type="entry name" value="HD-domain/PDEase-like"/>
    <property type="match status" value="1"/>
</dbReference>
<dbReference type="Proteomes" id="UP000824145">
    <property type="component" value="Unassembled WGS sequence"/>
</dbReference>
<dbReference type="InterPro" id="IPR003607">
    <property type="entry name" value="HD/PDEase_dom"/>
</dbReference>